<dbReference type="InterPro" id="IPR024083">
    <property type="entry name" value="Fumarase/histidase_N"/>
</dbReference>
<dbReference type="InterPro" id="IPR051546">
    <property type="entry name" value="Aspartate_Ammonia-Lyase"/>
</dbReference>
<dbReference type="PANTHER" id="PTHR42696">
    <property type="entry name" value="ASPARTATE AMMONIA-LYASE"/>
    <property type="match status" value="1"/>
</dbReference>
<proteinExistence type="predicted"/>
<dbReference type="PRINTS" id="PR00149">
    <property type="entry name" value="FUMRATELYASE"/>
</dbReference>
<dbReference type="Gene3D" id="1.20.200.10">
    <property type="entry name" value="Fumarase/aspartase (Central domain)"/>
    <property type="match status" value="1"/>
</dbReference>
<dbReference type="InterPro" id="IPR008948">
    <property type="entry name" value="L-Aspartase-like"/>
</dbReference>
<dbReference type="InterPro" id="IPR022761">
    <property type="entry name" value="Fumarate_lyase_N"/>
</dbReference>
<reference evidence="4" key="1">
    <citation type="journal article" date="2019" name="Int. J. Syst. Evol. Microbiol.">
        <title>The Global Catalogue of Microorganisms (GCM) 10K type strain sequencing project: providing services to taxonomists for standard genome sequencing and annotation.</title>
        <authorList>
            <consortium name="The Broad Institute Genomics Platform"/>
            <consortium name="The Broad Institute Genome Sequencing Center for Infectious Disease"/>
            <person name="Wu L."/>
            <person name="Ma J."/>
        </authorList>
    </citation>
    <scope>NUCLEOTIDE SEQUENCE [LARGE SCALE GENOMIC DNA]</scope>
    <source>
        <strain evidence="4">CCUG 56698</strain>
    </source>
</reference>
<organism evidence="3 4">
    <name type="scientific">Schaalia naturae</name>
    <dbReference type="NCBI Taxonomy" id="635203"/>
    <lineage>
        <taxon>Bacteria</taxon>
        <taxon>Bacillati</taxon>
        <taxon>Actinomycetota</taxon>
        <taxon>Actinomycetes</taxon>
        <taxon>Actinomycetales</taxon>
        <taxon>Actinomycetaceae</taxon>
        <taxon>Schaalia</taxon>
    </lineage>
</organism>
<dbReference type="Gene3D" id="1.10.275.10">
    <property type="entry name" value="Fumarase/aspartase (N-terminal domain)"/>
    <property type="match status" value="1"/>
</dbReference>
<feature type="domain" description="Fumarate lyase N-terminal" evidence="2">
    <location>
        <begin position="37"/>
        <end position="327"/>
    </location>
</feature>
<evidence type="ECO:0000313" key="3">
    <source>
        <dbReference type="EMBL" id="MFC7580956.1"/>
    </source>
</evidence>
<evidence type="ECO:0000313" key="4">
    <source>
        <dbReference type="Proteomes" id="UP001596527"/>
    </source>
</evidence>
<keyword evidence="1 3" id="KW-0456">Lyase</keyword>
<keyword evidence="4" id="KW-1185">Reference proteome</keyword>
<dbReference type="PANTHER" id="PTHR42696:SF2">
    <property type="entry name" value="ASPARTATE AMMONIA-LYASE"/>
    <property type="match status" value="1"/>
</dbReference>
<dbReference type="EMBL" id="JBHTEF010000001">
    <property type="protein sequence ID" value="MFC7580956.1"/>
    <property type="molecule type" value="Genomic_DNA"/>
</dbReference>
<dbReference type="PROSITE" id="PS00163">
    <property type="entry name" value="FUMARATE_LYASES"/>
    <property type="match status" value="1"/>
</dbReference>
<gene>
    <name evidence="3" type="ORF">ACFQWG_07065</name>
</gene>
<dbReference type="GO" id="GO:0016829">
    <property type="term" value="F:lyase activity"/>
    <property type="evidence" value="ECO:0007669"/>
    <property type="project" value="UniProtKB-KW"/>
</dbReference>
<sequence>MTRNNSGKTYYGSFTANALSNSPDGPSISEYPDFVDAYTQVKRACAQAGRDTGIVAPDICEAIVRACDAILTGDYNDQFISKLQAGGSATTTNMNFNEVIAALASEILGDGRAVEPIDDVNHAQSSNDTYPTAMHICLVGRLDAVVAELRQLLSSLLEKAEAYGDERRLGRTCLMDAVTLTIGQTHQGQATSVARIIREVEAARDALYSVPLGATAIGTGIGAPDGYGRKATEYLAQTTGRPYRQAEDLFDAMANVDEIVAAAHVLRRASMILYKLAADVRLLSSGPQGGFREIKLKKLQAGSSIMPGKVNPTIPEATMTCMIRVRGWVDMVEEAADAGELEINVFEPIFLEAMIGAMDNIIQGSQLFRERCFDAMEWDLDVMATKNAYGTDRFVEVSEAHGYDHAANLRAETDPDSVHIVGDTH</sequence>
<evidence type="ECO:0000256" key="1">
    <source>
        <dbReference type="ARBA" id="ARBA00023239"/>
    </source>
</evidence>
<dbReference type="Pfam" id="PF00206">
    <property type="entry name" value="Lyase_1"/>
    <property type="match status" value="1"/>
</dbReference>
<dbReference type="InterPro" id="IPR000362">
    <property type="entry name" value="Fumarate_lyase_fam"/>
</dbReference>
<dbReference type="RefSeq" id="WP_380973648.1">
    <property type="nucleotide sequence ID" value="NZ_JBHTEF010000001.1"/>
</dbReference>
<name>A0ABW2SMA0_9ACTO</name>
<dbReference type="Proteomes" id="UP001596527">
    <property type="component" value="Unassembled WGS sequence"/>
</dbReference>
<accession>A0ABW2SMA0</accession>
<protein>
    <submittedName>
        <fullName evidence="3">Lyase family protein</fullName>
    </submittedName>
</protein>
<comment type="caution">
    <text evidence="3">The sequence shown here is derived from an EMBL/GenBank/DDBJ whole genome shotgun (WGS) entry which is preliminary data.</text>
</comment>
<dbReference type="SUPFAM" id="SSF48557">
    <property type="entry name" value="L-aspartase-like"/>
    <property type="match status" value="1"/>
</dbReference>
<evidence type="ECO:0000259" key="2">
    <source>
        <dbReference type="Pfam" id="PF00206"/>
    </source>
</evidence>
<dbReference type="InterPro" id="IPR020557">
    <property type="entry name" value="Fumarate_lyase_CS"/>
</dbReference>